<keyword evidence="4 7" id="KW-0812">Transmembrane</keyword>
<feature type="transmembrane region" description="Helical" evidence="7">
    <location>
        <begin position="233"/>
        <end position="254"/>
    </location>
</feature>
<evidence type="ECO:0000256" key="4">
    <source>
        <dbReference type="ARBA" id="ARBA00022692"/>
    </source>
</evidence>
<organism evidence="9 10">
    <name type="scientific">Paludifilum halophilum</name>
    <dbReference type="NCBI Taxonomy" id="1642702"/>
    <lineage>
        <taxon>Bacteria</taxon>
        <taxon>Bacillati</taxon>
        <taxon>Bacillota</taxon>
        <taxon>Bacilli</taxon>
        <taxon>Bacillales</taxon>
        <taxon>Thermoactinomycetaceae</taxon>
        <taxon>Paludifilum</taxon>
    </lineage>
</organism>
<keyword evidence="5 7" id="KW-1133">Transmembrane helix</keyword>
<keyword evidence="2" id="KW-0813">Transport</keyword>
<dbReference type="GO" id="GO:0005886">
    <property type="term" value="C:plasma membrane"/>
    <property type="evidence" value="ECO:0007669"/>
    <property type="project" value="UniProtKB-SubCell"/>
</dbReference>
<dbReference type="InterPro" id="IPR036259">
    <property type="entry name" value="MFS_trans_sf"/>
</dbReference>
<dbReference type="InterPro" id="IPR024989">
    <property type="entry name" value="MFS_assoc_dom"/>
</dbReference>
<feature type="transmembrane region" description="Helical" evidence="7">
    <location>
        <begin position="328"/>
        <end position="352"/>
    </location>
</feature>
<evidence type="ECO:0000313" key="10">
    <source>
        <dbReference type="Proteomes" id="UP000215459"/>
    </source>
</evidence>
<dbReference type="EMBL" id="NOWF01000005">
    <property type="protein sequence ID" value="OYD07724.1"/>
    <property type="molecule type" value="Genomic_DNA"/>
</dbReference>
<dbReference type="OrthoDB" id="1650886at2"/>
<feature type="transmembrane region" description="Helical" evidence="7">
    <location>
        <begin position="292"/>
        <end position="316"/>
    </location>
</feature>
<evidence type="ECO:0000313" key="9">
    <source>
        <dbReference type="EMBL" id="OYD07724.1"/>
    </source>
</evidence>
<comment type="caution">
    <text evidence="9">The sequence shown here is derived from an EMBL/GenBank/DDBJ whole genome shotgun (WGS) entry which is preliminary data.</text>
</comment>
<dbReference type="Proteomes" id="UP000215459">
    <property type="component" value="Unassembled WGS sequence"/>
</dbReference>
<feature type="transmembrane region" description="Helical" evidence="7">
    <location>
        <begin position="162"/>
        <end position="182"/>
    </location>
</feature>
<dbReference type="InterPro" id="IPR020846">
    <property type="entry name" value="MFS_dom"/>
</dbReference>
<proteinExistence type="predicted"/>
<name>A0A235B5Z5_9BACL</name>
<feature type="domain" description="Major facilitator superfamily (MFS) profile" evidence="8">
    <location>
        <begin position="162"/>
        <end position="396"/>
    </location>
</feature>
<keyword evidence="3" id="KW-1003">Cell membrane</keyword>
<feature type="transmembrane region" description="Helical" evidence="7">
    <location>
        <begin position="76"/>
        <end position="94"/>
    </location>
</feature>
<evidence type="ECO:0000256" key="1">
    <source>
        <dbReference type="ARBA" id="ARBA00004651"/>
    </source>
</evidence>
<feature type="transmembrane region" description="Helical" evidence="7">
    <location>
        <begin position="266"/>
        <end position="286"/>
    </location>
</feature>
<evidence type="ECO:0000256" key="5">
    <source>
        <dbReference type="ARBA" id="ARBA00022989"/>
    </source>
</evidence>
<evidence type="ECO:0000256" key="7">
    <source>
        <dbReference type="SAM" id="Phobius"/>
    </source>
</evidence>
<reference evidence="9 10" key="1">
    <citation type="submission" date="2017-07" db="EMBL/GenBank/DDBJ databases">
        <title>The genome sequence of Paludifilum halophilum highlights mechanisms for microbial adaptation to high salt environemnts.</title>
        <authorList>
            <person name="Belbahri L."/>
        </authorList>
    </citation>
    <scope>NUCLEOTIDE SEQUENCE [LARGE SCALE GENOMIC DNA]</scope>
    <source>
        <strain evidence="9 10">DSM 102817</strain>
    </source>
</reference>
<evidence type="ECO:0000256" key="3">
    <source>
        <dbReference type="ARBA" id="ARBA00022475"/>
    </source>
</evidence>
<evidence type="ECO:0000256" key="2">
    <source>
        <dbReference type="ARBA" id="ARBA00022448"/>
    </source>
</evidence>
<dbReference type="AlphaFoldDB" id="A0A235B5Z5"/>
<feature type="transmembrane region" description="Helical" evidence="7">
    <location>
        <begin position="358"/>
        <end position="378"/>
    </location>
</feature>
<feature type="transmembrane region" description="Helical" evidence="7">
    <location>
        <begin position="138"/>
        <end position="156"/>
    </location>
</feature>
<comment type="subcellular location">
    <subcellularLocation>
        <location evidence="1">Cell membrane</location>
        <topology evidence="1">Multi-pass membrane protein</topology>
    </subcellularLocation>
</comment>
<evidence type="ECO:0000259" key="8">
    <source>
        <dbReference type="PROSITE" id="PS50850"/>
    </source>
</evidence>
<feature type="transmembrane region" description="Helical" evidence="7">
    <location>
        <begin position="12"/>
        <end position="33"/>
    </location>
</feature>
<protein>
    <submittedName>
        <fullName evidence="9">MFS transporter</fullName>
    </submittedName>
</protein>
<dbReference type="Gene3D" id="1.20.1250.20">
    <property type="entry name" value="MFS general substrate transporter like domains"/>
    <property type="match status" value="2"/>
</dbReference>
<keyword evidence="6 7" id="KW-0472">Membrane</keyword>
<feature type="transmembrane region" description="Helical" evidence="7">
    <location>
        <begin position="203"/>
        <end position="221"/>
    </location>
</feature>
<feature type="transmembrane region" description="Helical" evidence="7">
    <location>
        <begin position="45"/>
        <end position="64"/>
    </location>
</feature>
<dbReference type="PANTHER" id="PTHR23522">
    <property type="entry name" value="BLL5896 PROTEIN"/>
    <property type="match status" value="1"/>
</dbReference>
<dbReference type="PROSITE" id="PS50850">
    <property type="entry name" value="MFS"/>
    <property type="match status" value="1"/>
</dbReference>
<evidence type="ECO:0000256" key="6">
    <source>
        <dbReference type="ARBA" id="ARBA00023136"/>
    </source>
</evidence>
<dbReference type="RefSeq" id="WP_094264394.1">
    <property type="nucleotide sequence ID" value="NZ_NOWF01000005.1"/>
</dbReference>
<dbReference type="SUPFAM" id="SSF103473">
    <property type="entry name" value="MFS general substrate transporter"/>
    <property type="match status" value="1"/>
</dbReference>
<sequence>MNRSNRITRVTFSAFFFLIFSGLGGFFPLLSVYFREEVQLNGTQIGMIMSLGPVVMMLVQPIWGMICDYTRRSNRVLTLAVGATGTLGLGYLLLDEYAWMLILAVVLAAFQAAIIPISDSIAMSYVHREGGDYGNLRLWGAVGFAVAAYCMGELSEAAGLTVIFYGFAGAMWLSVGVGLKLPREEVALNVDLRSGLRRLMRRPQFLLFLVTTFLVFGPVQANNFYFGLLIQDLGGSLAGVGLGFLLAAGTEAPFMKWAGGWIRRRGLIPVLLLAAVVSGSRWLFYAMEPSVVWVYISTVAQGLSVGLFIPAALQYVKEVAPREVQTTAIALYTAVGTGLGNWFFTLVGGFVIDGFHIFTAYLLYGILSLIGAAILLWIRRLDVRKNPVPGQTGPSA</sequence>
<feature type="transmembrane region" description="Helical" evidence="7">
    <location>
        <begin position="100"/>
        <end position="126"/>
    </location>
</feature>
<dbReference type="PANTHER" id="PTHR23522:SF4">
    <property type="entry name" value="NUCLEOSIDE PERMEASE NUPG-RELATED"/>
    <property type="match status" value="1"/>
</dbReference>
<accession>A0A235B5Z5</accession>
<dbReference type="GO" id="GO:0015213">
    <property type="term" value="F:uridine transmembrane transporter activity"/>
    <property type="evidence" value="ECO:0007669"/>
    <property type="project" value="TreeGrafter"/>
</dbReference>
<dbReference type="Pfam" id="PF12832">
    <property type="entry name" value="MFS_1_like"/>
    <property type="match status" value="1"/>
</dbReference>
<gene>
    <name evidence="9" type="ORF">CHM34_09630</name>
</gene>
<keyword evidence="10" id="KW-1185">Reference proteome</keyword>
<dbReference type="GO" id="GO:0015212">
    <property type="term" value="F:cytidine transmembrane transporter activity"/>
    <property type="evidence" value="ECO:0007669"/>
    <property type="project" value="TreeGrafter"/>
</dbReference>